<dbReference type="EMBL" id="WWBZ02000073">
    <property type="protein sequence ID" value="KAF4301994.1"/>
    <property type="molecule type" value="Genomic_DNA"/>
</dbReference>
<accession>A0A8H4IJK6</accession>
<dbReference type="PANTHER" id="PTHR46910:SF25">
    <property type="entry name" value="ABC-TRANSPORTER-REGULATING TRANSCRIPTION FACTOR"/>
    <property type="match status" value="1"/>
</dbReference>
<dbReference type="GO" id="GO:0003677">
    <property type="term" value="F:DNA binding"/>
    <property type="evidence" value="ECO:0007669"/>
    <property type="project" value="InterPro"/>
</dbReference>
<dbReference type="GO" id="GO:0006351">
    <property type="term" value="P:DNA-templated transcription"/>
    <property type="evidence" value="ECO:0007669"/>
    <property type="project" value="InterPro"/>
</dbReference>
<protein>
    <submittedName>
        <fullName evidence="4">Transcription factor</fullName>
    </submittedName>
</protein>
<comment type="caution">
    <text evidence="4">The sequence shown here is derived from an EMBL/GenBank/DDBJ whole genome shotgun (WGS) entry which is preliminary data.</text>
</comment>
<dbReference type="GO" id="GO:0008270">
    <property type="term" value="F:zinc ion binding"/>
    <property type="evidence" value="ECO:0007669"/>
    <property type="project" value="InterPro"/>
</dbReference>
<sequence length="665" mass="74757">MKPSPPPSSASSSSDEYDNDDSGGSGTSPSSLFVASAAGGSSPQNAARATTPRTSDGSNLLDQQGSTGRSSRRTARGKVCPGFSRDFDREEYVQALENRLSRIESLVQASGILEEQPQQQPPQPGMSSGNDAERDVGIHAVTADAEISGPIAFLIVAMMLTSSEEFWRHCIRKSKRPEWINDIIEGVVSRGLGLMDNPLAGSRSWNRYSQLPPMDEMLSLINDFFDTCNFLVPLYHQDTFMFQLYENLSAGFNQSAGWWASLNTVLALAYISRTRSTFFPQELEKKAWQYMKGALAIQAEQPALDFDVTSVQALVGMALFFQITSFNSQIPSMMLATAIRIAHGIGLHVNSDDPNMSAIEKEQRRRVFWIAYIFDRELSLRTGRPPLQDDDDMCIDLPQDNPPDKVGYVGDAHIFKAKCTFAQIQGRVYKQLYSDQAWKQPRDEILASIANLDQELETWRIGIPEDLRPGNSMRDLPSPYNSHILILHFCYWYCFGLIHKRYAISVKVAAEWPDAAVPESISPTVPGSYVCDAARNMVQLLRDHPPSAKGTRWYTLYYCAASLVTLFGSILNNPANETADADLDRIRTVLRFLGLICEEDNHDAHTLFDLCLKLERIAVDVLEKMRRDEPRHTPPERQLEQREELDRQIQKQLHFHGRFFSPLDV</sequence>
<feature type="region of interest" description="Disordered" evidence="2">
    <location>
        <begin position="1"/>
        <end position="83"/>
    </location>
</feature>
<keyword evidence="1" id="KW-0539">Nucleus</keyword>
<name>A0A8H4IJK6_9PEZI</name>
<gene>
    <name evidence="4" type="ORF">GTA08_BOTSDO09808</name>
</gene>
<dbReference type="GO" id="GO:0003700">
    <property type="term" value="F:DNA-binding transcription factor activity"/>
    <property type="evidence" value="ECO:0007669"/>
    <property type="project" value="InterPro"/>
</dbReference>
<dbReference type="SMART" id="SM00906">
    <property type="entry name" value="Fungal_trans"/>
    <property type="match status" value="1"/>
</dbReference>
<dbReference type="CDD" id="cd12148">
    <property type="entry name" value="fungal_TF_MHR"/>
    <property type="match status" value="1"/>
</dbReference>
<proteinExistence type="predicted"/>
<dbReference type="Pfam" id="PF04082">
    <property type="entry name" value="Fungal_trans"/>
    <property type="match status" value="1"/>
</dbReference>
<feature type="compositionally biased region" description="Polar residues" evidence="2">
    <location>
        <begin position="39"/>
        <end position="64"/>
    </location>
</feature>
<reference evidence="4" key="1">
    <citation type="submission" date="2020-04" db="EMBL/GenBank/DDBJ databases">
        <title>Genome Assembly and Annotation of Botryosphaeria dothidea sdau 11-99, a Latent Pathogen of Apple Fruit Ring Rot in China.</title>
        <authorList>
            <person name="Yu C."/>
            <person name="Diao Y."/>
            <person name="Lu Q."/>
            <person name="Zhao J."/>
            <person name="Cui S."/>
            <person name="Peng C."/>
            <person name="He B."/>
            <person name="Liu H."/>
        </authorList>
    </citation>
    <scope>NUCLEOTIDE SEQUENCE [LARGE SCALE GENOMIC DNA]</scope>
    <source>
        <strain evidence="4">Sdau11-99</strain>
    </source>
</reference>
<dbReference type="InterPro" id="IPR007219">
    <property type="entry name" value="XnlR_reg_dom"/>
</dbReference>
<dbReference type="InterPro" id="IPR050987">
    <property type="entry name" value="AtrR-like"/>
</dbReference>
<feature type="domain" description="Xylanolytic transcriptional activator regulatory" evidence="3">
    <location>
        <begin position="331"/>
        <end position="404"/>
    </location>
</feature>
<evidence type="ECO:0000313" key="4">
    <source>
        <dbReference type="EMBL" id="KAF4301994.1"/>
    </source>
</evidence>
<evidence type="ECO:0000259" key="3">
    <source>
        <dbReference type="SMART" id="SM00906"/>
    </source>
</evidence>
<dbReference type="Proteomes" id="UP000572817">
    <property type="component" value="Unassembled WGS sequence"/>
</dbReference>
<evidence type="ECO:0000256" key="2">
    <source>
        <dbReference type="SAM" id="MobiDB-lite"/>
    </source>
</evidence>
<evidence type="ECO:0000256" key="1">
    <source>
        <dbReference type="ARBA" id="ARBA00023242"/>
    </source>
</evidence>
<evidence type="ECO:0000313" key="5">
    <source>
        <dbReference type="Proteomes" id="UP000572817"/>
    </source>
</evidence>
<organism evidence="4 5">
    <name type="scientific">Botryosphaeria dothidea</name>
    <dbReference type="NCBI Taxonomy" id="55169"/>
    <lineage>
        <taxon>Eukaryota</taxon>
        <taxon>Fungi</taxon>
        <taxon>Dikarya</taxon>
        <taxon>Ascomycota</taxon>
        <taxon>Pezizomycotina</taxon>
        <taxon>Dothideomycetes</taxon>
        <taxon>Dothideomycetes incertae sedis</taxon>
        <taxon>Botryosphaeriales</taxon>
        <taxon>Botryosphaeriaceae</taxon>
        <taxon>Botryosphaeria</taxon>
    </lineage>
</organism>
<keyword evidence="5" id="KW-1185">Reference proteome</keyword>
<dbReference type="AlphaFoldDB" id="A0A8H4IJK6"/>
<feature type="region of interest" description="Disordered" evidence="2">
    <location>
        <begin position="113"/>
        <end position="132"/>
    </location>
</feature>
<dbReference type="OrthoDB" id="2123952at2759"/>
<dbReference type="PANTHER" id="PTHR46910">
    <property type="entry name" value="TRANSCRIPTION FACTOR PDR1"/>
    <property type="match status" value="1"/>
</dbReference>